<protein>
    <submittedName>
        <fullName evidence="2">Uncharacterized protein</fullName>
    </submittedName>
</protein>
<keyword evidence="3" id="KW-1185">Reference proteome</keyword>
<name>A0ABQ9Y7F1_9EUKA</name>
<sequence length="202" mass="22638">MTKDVGRSATLLLGKVEMEDSSGLSTRYCQTVKKIVASDERDDGNDIVECLTVLDANLKRKERPKEYASLLVENRQKEDPAGQKRSEQFVASLSEERICDEGRLFSKENDVHSLNPVPSGPSKKTRNSCFSLPIPTPSKQSNKQLSIPCSSLTPKGRKESWPSFHKTCVTLLHAMRPSFDHLISSNKVVIQIVYSHPPTRRL</sequence>
<feature type="compositionally biased region" description="Polar residues" evidence="1">
    <location>
        <begin position="137"/>
        <end position="153"/>
    </location>
</feature>
<dbReference type="Proteomes" id="UP001281761">
    <property type="component" value="Unassembled WGS sequence"/>
</dbReference>
<proteinExistence type="predicted"/>
<evidence type="ECO:0000313" key="3">
    <source>
        <dbReference type="Proteomes" id="UP001281761"/>
    </source>
</evidence>
<feature type="region of interest" description="Disordered" evidence="1">
    <location>
        <begin position="110"/>
        <end position="155"/>
    </location>
</feature>
<accession>A0ABQ9Y7F1</accession>
<evidence type="ECO:0000313" key="2">
    <source>
        <dbReference type="EMBL" id="KAK2959687.1"/>
    </source>
</evidence>
<comment type="caution">
    <text evidence="2">The sequence shown here is derived from an EMBL/GenBank/DDBJ whole genome shotgun (WGS) entry which is preliminary data.</text>
</comment>
<dbReference type="EMBL" id="JARBJD010000028">
    <property type="protein sequence ID" value="KAK2959687.1"/>
    <property type="molecule type" value="Genomic_DNA"/>
</dbReference>
<evidence type="ECO:0000256" key="1">
    <source>
        <dbReference type="SAM" id="MobiDB-lite"/>
    </source>
</evidence>
<organism evidence="2 3">
    <name type="scientific">Blattamonas nauphoetae</name>
    <dbReference type="NCBI Taxonomy" id="2049346"/>
    <lineage>
        <taxon>Eukaryota</taxon>
        <taxon>Metamonada</taxon>
        <taxon>Preaxostyla</taxon>
        <taxon>Oxymonadida</taxon>
        <taxon>Blattamonas</taxon>
    </lineage>
</organism>
<gene>
    <name evidence="2" type="ORF">BLNAU_5464</name>
</gene>
<reference evidence="2 3" key="1">
    <citation type="journal article" date="2022" name="bioRxiv">
        <title>Genomics of Preaxostyla Flagellates Illuminates Evolutionary Transitions and the Path Towards Mitochondrial Loss.</title>
        <authorList>
            <person name="Novak L.V.F."/>
            <person name="Treitli S.C."/>
            <person name="Pyrih J."/>
            <person name="Halakuc P."/>
            <person name="Pipaliya S.V."/>
            <person name="Vacek V."/>
            <person name="Brzon O."/>
            <person name="Soukal P."/>
            <person name="Eme L."/>
            <person name="Dacks J.B."/>
            <person name="Karnkowska A."/>
            <person name="Elias M."/>
            <person name="Hampl V."/>
        </authorList>
    </citation>
    <scope>NUCLEOTIDE SEQUENCE [LARGE SCALE GENOMIC DNA]</scope>
    <source>
        <strain evidence="2">NAU3</strain>
        <tissue evidence="2">Gut</tissue>
    </source>
</reference>